<dbReference type="PANTHER" id="PTHR46060:SF1">
    <property type="entry name" value="MARINER MOS1 TRANSPOSASE-LIKE PROTEIN"/>
    <property type="match status" value="1"/>
</dbReference>
<evidence type="ECO:0000313" key="1">
    <source>
        <dbReference type="EMBL" id="KAK4880280.1"/>
    </source>
</evidence>
<name>A0AAN7Q551_9COLE</name>
<proteinExistence type="predicted"/>
<gene>
    <name evidence="1" type="ORF">RN001_008426</name>
</gene>
<comment type="caution">
    <text evidence="1">The sequence shown here is derived from an EMBL/GenBank/DDBJ whole genome shotgun (WGS) entry which is preliminary data.</text>
</comment>
<dbReference type="AlphaFoldDB" id="A0AAN7Q551"/>
<sequence>MTSSQKNNVTVYEGNGEHSLSRAQTFRWHKAFLEGRENVEDEQRSERLTTSKTDKNIECLRTLVRSDRHLTLRMLSEQLNLNRFTVQQILSEHLHMRKVCGKMVPKNLSIKQKKMR</sequence>
<dbReference type="InterPro" id="IPR052709">
    <property type="entry name" value="Transposase-MT_Hybrid"/>
</dbReference>
<dbReference type="PANTHER" id="PTHR46060">
    <property type="entry name" value="MARINER MOS1 TRANSPOSASE-LIKE PROTEIN"/>
    <property type="match status" value="1"/>
</dbReference>
<keyword evidence="2" id="KW-1185">Reference proteome</keyword>
<dbReference type="EMBL" id="JARPUR010000003">
    <property type="protein sequence ID" value="KAK4880280.1"/>
    <property type="molecule type" value="Genomic_DNA"/>
</dbReference>
<evidence type="ECO:0008006" key="3">
    <source>
        <dbReference type="Google" id="ProtNLM"/>
    </source>
</evidence>
<organism evidence="1 2">
    <name type="scientific">Aquatica leii</name>
    <dbReference type="NCBI Taxonomy" id="1421715"/>
    <lineage>
        <taxon>Eukaryota</taxon>
        <taxon>Metazoa</taxon>
        <taxon>Ecdysozoa</taxon>
        <taxon>Arthropoda</taxon>
        <taxon>Hexapoda</taxon>
        <taxon>Insecta</taxon>
        <taxon>Pterygota</taxon>
        <taxon>Neoptera</taxon>
        <taxon>Endopterygota</taxon>
        <taxon>Coleoptera</taxon>
        <taxon>Polyphaga</taxon>
        <taxon>Elateriformia</taxon>
        <taxon>Elateroidea</taxon>
        <taxon>Lampyridae</taxon>
        <taxon>Luciolinae</taxon>
        <taxon>Aquatica</taxon>
    </lineage>
</organism>
<accession>A0AAN7Q551</accession>
<reference evidence="2" key="1">
    <citation type="submission" date="2023-01" db="EMBL/GenBank/DDBJ databases">
        <title>Key to firefly adult light organ development and bioluminescence: homeobox transcription factors regulate luciferase expression and transportation to peroxisome.</title>
        <authorList>
            <person name="Fu X."/>
        </authorList>
    </citation>
    <scope>NUCLEOTIDE SEQUENCE [LARGE SCALE GENOMIC DNA]</scope>
</reference>
<protein>
    <recommendedName>
        <fullName evidence="3">Transposase</fullName>
    </recommendedName>
</protein>
<evidence type="ECO:0000313" key="2">
    <source>
        <dbReference type="Proteomes" id="UP001353858"/>
    </source>
</evidence>
<dbReference type="Proteomes" id="UP001353858">
    <property type="component" value="Unassembled WGS sequence"/>
</dbReference>